<reference evidence="3 4" key="1">
    <citation type="journal article" date="2015" name="Genome Biol. Evol.">
        <title>Comparative Genomics of a Bacterivorous Green Alga Reveals Evolutionary Causalities and Consequences of Phago-Mixotrophic Mode of Nutrition.</title>
        <authorList>
            <person name="Burns J.A."/>
            <person name="Paasch A."/>
            <person name="Narechania A."/>
            <person name="Kim E."/>
        </authorList>
    </citation>
    <scope>NUCLEOTIDE SEQUENCE [LARGE SCALE GENOMIC DNA]</scope>
    <source>
        <strain evidence="3 4">PLY_AMNH</strain>
    </source>
</reference>
<proteinExistence type="predicted"/>
<dbReference type="Proteomes" id="UP001190700">
    <property type="component" value="Unassembled WGS sequence"/>
</dbReference>
<dbReference type="EMBL" id="LGRX02035483">
    <property type="protein sequence ID" value="KAK3234537.1"/>
    <property type="molecule type" value="Genomic_DNA"/>
</dbReference>
<evidence type="ECO:0000313" key="4">
    <source>
        <dbReference type="Proteomes" id="UP001190700"/>
    </source>
</evidence>
<name>A0AAE0BF87_9CHLO</name>
<feature type="chain" id="PRO_5042096677" description="Nucleotide-diphospho-sugar transferase domain-containing protein" evidence="1">
    <location>
        <begin position="26"/>
        <end position="335"/>
    </location>
</feature>
<feature type="signal peptide" evidence="1">
    <location>
        <begin position="1"/>
        <end position="25"/>
    </location>
</feature>
<dbReference type="AlphaFoldDB" id="A0AAE0BF87"/>
<dbReference type="Pfam" id="PF03407">
    <property type="entry name" value="Nucleotid_trans"/>
    <property type="match status" value="1"/>
</dbReference>
<comment type="caution">
    <text evidence="3">The sequence shown here is derived from an EMBL/GenBank/DDBJ whole genome shotgun (WGS) entry which is preliminary data.</text>
</comment>
<protein>
    <recommendedName>
        <fullName evidence="2">Nucleotide-diphospho-sugar transferase domain-containing protein</fullName>
    </recommendedName>
</protein>
<evidence type="ECO:0000313" key="3">
    <source>
        <dbReference type="EMBL" id="KAK3234537.1"/>
    </source>
</evidence>
<accession>A0AAE0BF87</accession>
<sequence>MRKCYRTFLCLLLLLCPHLNRFGLTLDITRDTIRQCQQDGTIAITSCNGKGAYTALCREARDNLRALGVGHLIITHEQHVCDRLEQWDCCATTSWLANWSDLSTAAYLIRWLGVRKALNMGVDVILQDCDVVWTSNPTATLRAQAPVIQGLREVGTAFPFNAGLLFFKSSSSAARTVVKTIVQRAKTFLRAQSTGNTAILAKHGIASECANSSNIDRMVFDQGLLNDAIESVALNITAYTRSTILCDNDRRPIHFEETWTGPGESNSCTELEQVDELACLAPCNIFASWLWNCPGQTTSGDKVSWNVSTPLALGYHFVGVPLENKLRLMQQVLRT</sequence>
<evidence type="ECO:0000256" key="1">
    <source>
        <dbReference type="SAM" id="SignalP"/>
    </source>
</evidence>
<organism evidence="3 4">
    <name type="scientific">Cymbomonas tetramitiformis</name>
    <dbReference type="NCBI Taxonomy" id="36881"/>
    <lineage>
        <taxon>Eukaryota</taxon>
        <taxon>Viridiplantae</taxon>
        <taxon>Chlorophyta</taxon>
        <taxon>Pyramimonadophyceae</taxon>
        <taxon>Pyramimonadales</taxon>
        <taxon>Pyramimonadaceae</taxon>
        <taxon>Cymbomonas</taxon>
    </lineage>
</organism>
<gene>
    <name evidence="3" type="ORF">CYMTET_55088</name>
</gene>
<evidence type="ECO:0000259" key="2">
    <source>
        <dbReference type="Pfam" id="PF03407"/>
    </source>
</evidence>
<dbReference type="InterPro" id="IPR005069">
    <property type="entry name" value="Nucl-diP-sugar_transferase"/>
</dbReference>
<keyword evidence="1" id="KW-0732">Signal</keyword>
<keyword evidence="4" id="KW-1185">Reference proteome</keyword>
<feature type="domain" description="Nucleotide-diphospho-sugar transferase" evidence="2">
    <location>
        <begin position="115"/>
        <end position="177"/>
    </location>
</feature>